<dbReference type="InterPro" id="IPR049437">
    <property type="entry name" value="tRNA-synt_1c_C2"/>
</dbReference>
<dbReference type="STRING" id="1415657.FNIIJ_020"/>
<feature type="domain" description="Glutamyl/glutaminyl-tRNA synthetase class Ib anti-codon binding" evidence="13">
    <location>
        <begin position="340"/>
        <end position="424"/>
    </location>
</feature>
<dbReference type="Pfam" id="PF03950">
    <property type="entry name" value="tRNA-synt_1c_C"/>
    <property type="match status" value="1"/>
</dbReference>
<evidence type="ECO:0000256" key="4">
    <source>
        <dbReference type="ARBA" id="ARBA00022598"/>
    </source>
</evidence>
<accession>A0A068DRV2</accession>
<dbReference type="Gene3D" id="3.90.800.10">
    <property type="entry name" value="Glutamyl-tRNA Synthetase, Domain 3"/>
    <property type="match status" value="1"/>
</dbReference>
<dbReference type="InterPro" id="IPR020056">
    <property type="entry name" value="Rbsml_bL25/Gln-tRNA_synth_N"/>
</dbReference>
<keyword evidence="4 11" id="KW-0436">Ligase</keyword>
<dbReference type="PANTHER" id="PTHR43097">
    <property type="entry name" value="GLUTAMINE-TRNA LIGASE"/>
    <property type="match status" value="1"/>
</dbReference>
<evidence type="ECO:0000313" key="16">
    <source>
        <dbReference type="Proteomes" id="UP000027148"/>
    </source>
</evidence>
<dbReference type="NCBIfam" id="NF011291">
    <property type="entry name" value="PRK14703.1"/>
    <property type="match status" value="1"/>
</dbReference>
<dbReference type="InterPro" id="IPR001412">
    <property type="entry name" value="aa-tRNA-synth_I_CS"/>
</dbReference>
<dbReference type="KEGG" id="elv:FNIIJ_020"/>
<evidence type="ECO:0000256" key="8">
    <source>
        <dbReference type="ARBA" id="ARBA00023146"/>
    </source>
</evidence>
<name>A0A068DRV2_9FLAO</name>
<dbReference type="InterPro" id="IPR004514">
    <property type="entry name" value="Gln-tRNA-synth"/>
</dbReference>
<evidence type="ECO:0000259" key="13">
    <source>
        <dbReference type="Pfam" id="PF03950"/>
    </source>
</evidence>
<keyword evidence="5 11" id="KW-0547">Nucleotide-binding</keyword>
<dbReference type="SUPFAM" id="SSF52374">
    <property type="entry name" value="Nucleotidylyl transferase"/>
    <property type="match status" value="1"/>
</dbReference>
<dbReference type="Gene3D" id="3.40.50.620">
    <property type="entry name" value="HUPs"/>
    <property type="match status" value="1"/>
</dbReference>
<organism evidence="15 16">
    <name type="scientific">Candidatus Walczuchella monophlebidarum</name>
    <dbReference type="NCBI Taxonomy" id="1415657"/>
    <lineage>
        <taxon>Bacteria</taxon>
        <taxon>Pseudomonadati</taxon>
        <taxon>Bacteroidota</taxon>
        <taxon>Flavobacteriia</taxon>
        <taxon>Flavobacteriales</taxon>
        <taxon>Candidatus Walczuchella</taxon>
    </lineage>
</organism>
<dbReference type="FunFam" id="1.10.1160.10:FF:000001">
    <property type="entry name" value="Glutamine--tRNA ligase"/>
    <property type="match status" value="1"/>
</dbReference>
<comment type="similarity">
    <text evidence="1 11">Belongs to the class-I aminoacyl-tRNA synthetase family.</text>
</comment>
<dbReference type="RefSeq" id="WP_038436042.1">
    <property type="nucleotide sequence ID" value="NZ_CP006873.1"/>
</dbReference>
<dbReference type="Pfam" id="PF20974">
    <property type="entry name" value="tRNA-synt_1c_C2"/>
    <property type="match status" value="1"/>
</dbReference>
<dbReference type="EC" id="6.1.1.18" evidence="2 10"/>
<gene>
    <name evidence="15" type="primary">glnS</name>
    <name evidence="15" type="ORF">FNIIJ_020</name>
</gene>
<reference evidence="15 16" key="1">
    <citation type="journal article" date="2014" name="Genome Biol. Evol.">
        <title>Genome sequence of "Candidatus Walczuchella monophlebidarum" the flavobacterial endosymbiont of Llaveia axin axin (Hemiptera: Coccoidea: Monophlebidae).</title>
        <authorList>
            <person name="Rosas-Perez T."/>
            <person name="Rosenblueth M."/>
            <person name="Rincon-Rosales R."/>
            <person name="Mora J."/>
            <person name="Martinez-Romero E."/>
        </authorList>
    </citation>
    <scope>NUCLEOTIDE SEQUENCE [LARGE SCALE GENOMIC DNA]</scope>
    <source>
        <strain evidence="15">FNIIJ</strain>
    </source>
</reference>
<feature type="domain" description="Glutamyl/glutaminyl-tRNA synthetase class Ib catalytic" evidence="12">
    <location>
        <begin position="27"/>
        <end position="337"/>
    </location>
</feature>
<keyword evidence="8 11" id="KW-0030">Aminoacyl-tRNA synthetase</keyword>
<dbReference type="GO" id="GO:0005829">
    <property type="term" value="C:cytosol"/>
    <property type="evidence" value="ECO:0007669"/>
    <property type="project" value="TreeGrafter"/>
</dbReference>
<evidence type="ECO:0000259" key="14">
    <source>
        <dbReference type="Pfam" id="PF20974"/>
    </source>
</evidence>
<dbReference type="InterPro" id="IPR011035">
    <property type="entry name" value="Ribosomal_bL25/Gln-tRNA_synth"/>
</dbReference>
<evidence type="ECO:0000259" key="12">
    <source>
        <dbReference type="Pfam" id="PF00749"/>
    </source>
</evidence>
<dbReference type="FunFam" id="3.40.50.620:FF:000037">
    <property type="entry name" value="Glutamine--tRNA ligase cytoplasmic"/>
    <property type="match status" value="1"/>
</dbReference>
<dbReference type="GO" id="GO:0006425">
    <property type="term" value="P:glutaminyl-tRNA aminoacylation"/>
    <property type="evidence" value="ECO:0007669"/>
    <property type="project" value="UniProtKB-UniRule"/>
</dbReference>
<evidence type="ECO:0000256" key="3">
    <source>
        <dbReference type="ARBA" id="ARBA00022490"/>
    </source>
</evidence>
<evidence type="ECO:0000256" key="5">
    <source>
        <dbReference type="ARBA" id="ARBA00022741"/>
    </source>
</evidence>
<proteinExistence type="inferred from homology"/>
<dbReference type="FunFam" id="3.90.800.10:FF:000001">
    <property type="entry name" value="Glutamine--tRNA ligase"/>
    <property type="match status" value="1"/>
</dbReference>
<sequence>MNEHVPSHFIEEIIENDLKKSVSRENLRFRFPPEPNGYLHIGHAKAICLNFELSRKYGTSINLRFDDTNPTKEGQNYVNSIKKDILWLGFKWDKECYASDYFEQLYQWAKKLIWKGKAYVDEQSQEVILAQRKTPFEAGIESPYRRRSIKENIELLERMRAGEFEEGQYVLRAKIDMNSPNMNLRDPIMYRILKKSHHRIGKKWCIYPTYDWTHGQSDYIEQISHSLCSIEFENHRPLYNWYLDQIYEDGKIKPRQCEFSRLNLSYTIMSKRKLQRLIEKKYVQGWNDPRLPTLSGFRRRGYSPEAIREFCNKIGVTKRDNVVDISLLEFSIRKQLNKTAPRVMVILDPIKLVIENYPPKYGIRNLPFSKRLYIEREDFMEVGSKKFFRLCLGGEVRLKNAYIIKGISVIKDYEGKIIEVHSFYDYKSLSGSNTKESLRKIKGTLHWVSSEHSIKVEVRLYDRLFSVPFPDGNKERDFMDFINPNSLKVVQGYGEPSLREAKKGNIFQFQRLGYFCVDPDTYKERIIFNRTVTLKDSWKKVKQ</sequence>
<evidence type="ECO:0000256" key="9">
    <source>
        <dbReference type="ARBA" id="ARBA00048270"/>
    </source>
</evidence>
<evidence type="ECO:0000256" key="2">
    <source>
        <dbReference type="ARBA" id="ARBA00012836"/>
    </source>
</evidence>
<dbReference type="NCBIfam" id="TIGR00440">
    <property type="entry name" value="glnS"/>
    <property type="match status" value="1"/>
</dbReference>
<dbReference type="OrthoDB" id="9801560at2"/>
<protein>
    <recommendedName>
        <fullName evidence="2 10">Glutamine--tRNA ligase</fullName>
        <ecNumber evidence="2 10">6.1.1.18</ecNumber>
    </recommendedName>
</protein>
<dbReference type="InterPro" id="IPR020061">
    <property type="entry name" value="Glu_tRNA_lig_a-bdl"/>
</dbReference>
<dbReference type="InterPro" id="IPR020059">
    <property type="entry name" value="Glu/Gln-tRNA-synth_Ib_codon-bd"/>
</dbReference>
<evidence type="ECO:0000256" key="10">
    <source>
        <dbReference type="NCBIfam" id="TIGR00440"/>
    </source>
</evidence>
<keyword evidence="6 11" id="KW-0067">ATP-binding</keyword>
<dbReference type="AlphaFoldDB" id="A0A068DRV2"/>
<keyword evidence="16" id="KW-1185">Reference proteome</keyword>
<dbReference type="HOGENOM" id="CLU_001882_2_3_10"/>
<keyword evidence="7 11" id="KW-0648">Protein biosynthesis</keyword>
<dbReference type="EMBL" id="CP006873">
    <property type="protein sequence ID" value="AID37326.1"/>
    <property type="molecule type" value="Genomic_DNA"/>
</dbReference>
<dbReference type="InterPro" id="IPR014729">
    <property type="entry name" value="Rossmann-like_a/b/a_fold"/>
</dbReference>
<dbReference type="GO" id="GO:0005524">
    <property type="term" value="F:ATP binding"/>
    <property type="evidence" value="ECO:0007669"/>
    <property type="project" value="UniProtKB-KW"/>
</dbReference>
<dbReference type="PRINTS" id="PR00987">
    <property type="entry name" value="TRNASYNTHGLU"/>
</dbReference>
<comment type="catalytic activity">
    <reaction evidence="9">
        <text>tRNA(Gln) + L-glutamine + ATP = L-glutaminyl-tRNA(Gln) + AMP + diphosphate</text>
        <dbReference type="Rhea" id="RHEA:20121"/>
        <dbReference type="Rhea" id="RHEA-COMP:9662"/>
        <dbReference type="Rhea" id="RHEA-COMP:9681"/>
        <dbReference type="ChEBI" id="CHEBI:30616"/>
        <dbReference type="ChEBI" id="CHEBI:33019"/>
        <dbReference type="ChEBI" id="CHEBI:58359"/>
        <dbReference type="ChEBI" id="CHEBI:78442"/>
        <dbReference type="ChEBI" id="CHEBI:78521"/>
        <dbReference type="ChEBI" id="CHEBI:456215"/>
        <dbReference type="EC" id="6.1.1.18"/>
    </reaction>
</comment>
<dbReference type="Gene3D" id="1.10.1160.10">
    <property type="entry name" value="Glutamyl-trna Synthetase, Domain 2"/>
    <property type="match status" value="1"/>
</dbReference>
<dbReference type="Proteomes" id="UP000027148">
    <property type="component" value="Chromosome"/>
</dbReference>
<dbReference type="InterPro" id="IPR000924">
    <property type="entry name" value="Glu/Gln-tRNA-synth"/>
</dbReference>
<dbReference type="Pfam" id="PF00749">
    <property type="entry name" value="tRNA-synt_1c"/>
    <property type="match status" value="1"/>
</dbReference>
<evidence type="ECO:0000256" key="11">
    <source>
        <dbReference type="RuleBase" id="RU363037"/>
    </source>
</evidence>
<evidence type="ECO:0000313" key="15">
    <source>
        <dbReference type="EMBL" id="AID37326.1"/>
    </source>
</evidence>
<dbReference type="InterPro" id="IPR050132">
    <property type="entry name" value="Gln/Glu-tRNA_Ligase"/>
</dbReference>
<feature type="domain" description="tRNA synthetases class I (E and Q) anti-codon binding" evidence="14">
    <location>
        <begin position="444"/>
        <end position="518"/>
    </location>
</feature>
<dbReference type="SUPFAM" id="SSF50715">
    <property type="entry name" value="Ribosomal protein L25-like"/>
    <property type="match status" value="1"/>
</dbReference>
<evidence type="ECO:0000256" key="1">
    <source>
        <dbReference type="ARBA" id="ARBA00005594"/>
    </source>
</evidence>
<dbReference type="PANTHER" id="PTHR43097:SF5">
    <property type="entry name" value="GLUTAMATE--TRNA LIGASE"/>
    <property type="match status" value="1"/>
</dbReference>
<keyword evidence="3" id="KW-0963">Cytoplasm</keyword>
<evidence type="ECO:0000256" key="6">
    <source>
        <dbReference type="ARBA" id="ARBA00022840"/>
    </source>
</evidence>
<dbReference type="Gene3D" id="2.40.240.10">
    <property type="entry name" value="Ribosomal Protein L25, Chain P"/>
    <property type="match status" value="2"/>
</dbReference>
<evidence type="ECO:0000256" key="7">
    <source>
        <dbReference type="ARBA" id="ARBA00022917"/>
    </source>
</evidence>
<dbReference type="PROSITE" id="PS00178">
    <property type="entry name" value="AA_TRNA_LIGASE_I"/>
    <property type="match status" value="1"/>
</dbReference>
<dbReference type="GO" id="GO:0004819">
    <property type="term" value="F:glutamine-tRNA ligase activity"/>
    <property type="evidence" value="ECO:0007669"/>
    <property type="project" value="UniProtKB-UniRule"/>
</dbReference>
<dbReference type="InterPro" id="IPR020058">
    <property type="entry name" value="Glu/Gln-tRNA-synth_Ib_cat-dom"/>
</dbReference>